<reference evidence="2 3" key="1">
    <citation type="submission" date="2021-11" db="EMBL/GenBank/DDBJ databases">
        <authorList>
            <person name="Islam A."/>
            <person name="Islam S."/>
            <person name="Flora M.S."/>
            <person name="Rahman M."/>
            <person name="Ziaur R.M."/>
            <person name="Epstein J.H."/>
            <person name="Hassan M."/>
            <person name="Klassen M."/>
            <person name="Woodard K."/>
            <person name="Webb A."/>
            <person name="Webby R.J."/>
            <person name="El Zowalaty M.E."/>
        </authorList>
    </citation>
    <scope>NUCLEOTIDE SEQUENCE [LARGE SCALE GENOMIC DNA]</scope>
    <source>
        <strain evidence="2">Pbs1</strain>
    </source>
</reference>
<gene>
    <name evidence="2" type="ORF">PBS001_LOCUS2086</name>
</gene>
<evidence type="ECO:0000256" key="1">
    <source>
        <dbReference type="SAM" id="MobiDB-lite"/>
    </source>
</evidence>
<dbReference type="EMBL" id="CAKLCB010000110">
    <property type="protein sequence ID" value="CAH0515375.1"/>
    <property type="molecule type" value="Genomic_DNA"/>
</dbReference>
<dbReference type="Proteomes" id="UP001158986">
    <property type="component" value="Unassembled WGS sequence"/>
</dbReference>
<sequence>MDFFNKAKQAAEKYIIEDSSSSNNYKKKSDTGSLLTKAKDAAEKYHAKEKAAEYAQKRVAKRNGDNRDKSAVSKAMEATEDFFAKQGQPKCDHPGGKKVKQADNVLGKAMEAATKYSKKH</sequence>
<keyword evidence="3" id="KW-1185">Reference proteome</keyword>
<accession>A0ABN8CQJ5</accession>
<feature type="region of interest" description="Disordered" evidence="1">
    <location>
        <begin position="54"/>
        <end position="73"/>
    </location>
</feature>
<protein>
    <submittedName>
        <fullName evidence="2">Uncharacterized protein</fullName>
    </submittedName>
</protein>
<evidence type="ECO:0000313" key="2">
    <source>
        <dbReference type="EMBL" id="CAH0515375.1"/>
    </source>
</evidence>
<name>A0ABN8CQJ5_9STRA</name>
<evidence type="ECO:0000313" key="3">
    <source>
        <dbReference type="Proteomes" id="UP001158986"/>
    </source>
</evidence>
<feature type="compositionally biased region" description="Basic and acidic residues" evidence="1">
    <location>
        <begin position="54"/>
        <end position="71"/>
    </location>
</feature>
<organism evidence="2 3">
    <name type="scientific">Peronospora belbahrii</name>
    <dbReference type="NCBI Taxonomy" id="622444"/>
    <lineage>
        <taxon>Eukaryota</taxon>
        <taxon>Sar</taxon>
        <taxon>Stramenopiles</taxon>
        <taxon>Oomycota</taxon>
        <taxon>Peronosporomycetes</taxon>
        <taxon>Peronosporales</taxon>
        <taxon>Peronosporaceae</taxon>
        <taxon>Peronospora</taxon>
    </lineage>
</organism>
<comment type="caution">
    <text evidence="2">The sequence shown here is derived from an EMBL/GenBank/DDBJ whole genome shotgun (WGS) entry which is preliminary data.</text>
</comment>
<proteinExistence type="predicted"/>